<dbReference type="HAMAP" id="MF_00060">
    <property type="entry name" value="SurE"/>
    <property type="match status" value="1"/>
</dbReference>
<dbReference type="EC" id="3.1.3.5" evidence="5"/>
<dbReference type="SUPFAM" id="SSF64167">
    <property type="entry name" value="SurE-like"/>
    <property type="match status" value="1"/>
</dbReference>
<dbReference type="AlphaFoldDB" id="A0A9D9J2C7"/>
<dbReference type="InterPro" id="IPR030048">
    <property type="entry name" value="SurE"/>
</dbReference>
<keyword evidence="5" id="KW-0547">Nucleotide-binding</keyword>
<dbReference type="GO" id="GO:0005737">
    <property type="term" value="C:cytoplasm"/>
    <property type="evidence" value="ECO:0007669"/>
    <property type="project" value="UniProtKB-SubCell"/>
</dbReference>
<dbReference type="PANTHER" id="PTHR30457:SF0">
    <property type="entry name" value="PHOSPHATASE, PUTATIVE (AFU_ORTHOLOGUE AFUA_4G01070)-RELATED"/>
    <property type="match status" value="1"/>
</dbReference>
<feature type="binding site" evidence="5">
    <location>
        <position position="126"/>
    </location>
    <ligand>
        <name>a divalent metal cation</name>
        <dbReference type="ChEBI" id="CHEBI:60240"/>
    </ligand>
</feature>
<comment type="similarity">
    <text evidence="2 5">Belongs to the SurE nucleotidase family.</text>
</comment>
<evidence type="ECO:0000313" key="7">
    <source>
        <dbReference type="EMBL" id="MBO8485229.1"/>
    </source>
</evidence>
<organism evidence="7 8">
    <name type="scientific">Candidatus Cryptobacteroides excrementavium</name>
    <dbReference type="NCBI Taxonomy" id="2840759"/>
    <lineage>
        <taxon>Bacteria</taxon>
        <taxon>Pseudomonadati</taxon>
        <taxon>Bacteroidota</taxon>
        <taxon>Bacteroidia</taxon>
        <taxon>Bacteroidales</taxon>
        <taxon>Candidatus Cryptobacteroides</taxon>
    </lineage>
</organism>
<dbReference type="GO" id="GO:0000166">
    <property type="term" value="F:nucleotide binding"/>
    <property type="evidence" value="ECO:0007669"/>
    <property type="project" value="UniProtKB-KW"/>
</dbReference>
<sequence>MEILVTNDDGYRAKGIKVLTEIMRQFGRVTVIAPKHHQSGMSMAASLGLKQIAYKKLSSEEIERDTYTLPRHASGEACIPGTDGGQGTTEPAEWSYLDATPASCVKFGFNTCFLDRMPDVVVSGINHGSNATTASCYSGTLGAAAEAALNGVPAIGVSLETLDPDADFSAVEKYFPGIFRMLTDNPPAKKGIYYNINFPDIPAGKIKGIRAAHQGNGRWVKEFIPWNPGIYSRYGITPEMLGQSSTPSAEEGEILYMMAGEYEDDPGNIHGADHWFTRDGYISIVAHNIDTTDYGEVSRLKRLGLDTDFPMTDASSH</sequence>
<comment type="catalytic activity">
    <reaction evidence="1 5">
        <text>a ribonucleoside 5'-phosphate + H2O = a ribonucleoside + phosphate</text>
        <dbReference type="Rhea" id="RHEA:12484"/>
        <dbReference type="ChEBI" id="CHEBI:15377"/>
        <dbReference type="ChEBI" id="CHEBI:18254"/>
        <dbReference type="ChEBI" id="CHEBI:43474"/>
        <dbReference type="ChEBI" id="CHEBI:58043"/>
        <dbReference type="EC" id="3.1.3.5"/>
    </reaction>
</comment>
<evidence type="ECO:0000256" key="2">
    <source>
        <dbReference type="ARBA" id="ARBA00011062"/>
    </source>
</evidence>
<feature type="domain" description="Survival protein SurE-like phosphatase/nucleotidase" evidence="6">
    <location>
        <begin position="3"/>
        <end position="219"/>
    </location>
</feature>
<dbReference type="InterPro" id="IPR036523">
    <property type="entry name" value="SurE-like_sf"/>
</dbReference>
<dbReference type="Proteomes" id="UP000823750">
    <property type="component" value="Unassembled WGS sequence"/>
</dbReference>
<comment type="function">
    <text evidence="5">Nucleotidase that shows phosphatase activity on nucleoside 5'-monophosphates.</text>
</comment>
<dbReference type="Gene3D" id="3.40.1210.10">
    <property type="entry name" value="Survival protein SurE-like phosphatase/nucleotidase"/>
    <property type="match status" value="1"/>
</dbReference>
<dbReference type="NCBIfam" id="TIGR00087">
    <property type="entry name" value="surE"/>
    <property type="match status" value="1"/>
</dbReference>
<comment type="subcellular location">
    <subcellularLocation>
        <location evidence="5">Cytoplasm</location>
    </subcellularLocation>
</comment>
<reference evidence="7" key="1">
    <citation type="submission" date="2020-10" db="EMBL/GenBank/DDBJ databases">
        <authorList>
            <person name="Gilroy R."/>
        </authorList>
    </citation>
    <scope>NUCLEOTIDE SEQUENCE</scope>
    <source>
        <strain evidence="7">B2-16538</strain>
    </source>
</reference>
<evidence type="ECO:0000256" key="5">
    <source>
        <dbReference type="HAMAP-Rule" id="MF_00060"/>
    </source>
</evidence>
<evidence type="ECO:0000259" key="6">
    <source>
        <dbReference type="Pfam" id="PF01975"/>
    </source>
</evidence>
<comment type="caution">
    <text evidence="7">The sequence shown here is derived from an EMBL/GenBank/DDBJ whole genome shotgun (WGS) entry which is preliminary data.</text>
</comment>
<name>A0A9D9J2C7_9BACT</name>
<dbReference type="PANTHER" id="PTHR30457">
    <property type="entry name" value="5'-NUCLEOTIDASE SURE"/>
    <property type="match status" value="1"/>
</dbReference>
<dbReference type="GO" id="GO:0008253">
    <property type="term" value="F:5'-nucleotidase activity"/>
    <property type="evidence" value="ECO:0007669"/>
    <property type="project" value="UniProtKB-UniRule"/>
</dbReference>
<evidence type="ECO:0000256" key="4">
    <source>
        <dbReference type="ARBA" id="ARBA00022801"/>
    </source>
</evidence>
<reference evidence="7" key="2">
    <citation type="journal article" date="2021" name="PeerJ">
        <title>Extensive microbial diversity within the chicken gut microbiome revealed by metagenomics and culture.</title>
        <authorList>
            <person name="Gilroy R."/>
            <person name="Ravi A."/>
            <person name="Getino M."/>
            <person name="Pursley I."/>
            <person name="Horton D.L."/>
            <person name="Alikhan N.F."/>
            <person name="Baker D."/>
            <person name="Gharbi K."/>
            <person name="Hall N."/>
            <person name="Watson M."/>
            <person name="Adriaenssens E.M."/>
            <person name="Foster-Nyarko E."/>
            <person name="Jarju S."/>
            <person name="Secka A."/>
            <person name="Antonio M."/>
            <person name="Oren A."/>
            <person name="Chaudhuri R.R."/>
            <person name="La Ragione R."/>
            <person name="Hildebrand F."/>
            <person name="Pallen M.J."/>
        </authorList>
    </citation>
    <scope>NUCLEOTIDE SEQUENCE</scope>
    <source>
        <strain evidence="7">B2-16538</strain>
    </source>
</reference>
<keyword evidence="5" id="KW-0963">Cytoplasm</keyword>
<keyword evidence="3 5" id="KW-0479">Metal-binding</keyword>
<evidence type="ECO:0000256" key="3">
    <source>
        <dbReference type="ARBA" id="ARBA00022723"/>
    </source>
</evidence>
<keyword evidence="4 5" id="KW-0378">Hydrolase</keyword>
<feature type="binding site" evidence="5">
    <location>
        <position position="8"/>
    </location>
    <ligand>
        <name>a divalent metal cation</name>
        <dbReference type="ChEBI" id="CHEBI:60240"/>
    </ligand>
</feature>
<dbReference type="GO" id="GO:0046872">
    <property type="term" value="F:metal ion binding"/>
    <property type="evidence" value="ECO:0007669"/>
    <property type="project" value="UniProtKB-UniRule"/>
</dbReference>
<evidence type="ECO:0000256" key="1">
    <source>
        <dbReference type="ARBA" id="ARBA00000815"/>
    </source>
</evidence>
<dbReference type="Pfam" id="PF01975">
    <property type="entry name" value="SurE"/>
    <property type="match status" value="1"/>
</dbReference>
<protein>
    <recommendedName>
        <fullName evidence="5">5'-nucleotidase SurE</fullName>
        <ecNumber evidence="5">3.1.3.5</ecNumber>
    </recommendedName>
    <alternativeName>
        <fullName evidence="5">Nucleoside 5'-monophosphate phosphohydrolase</fullName>
    </alternativeName>
</protein>
<feature type="binding site" evidence="5">
    <location>
        <position position="9"/>
    </location>
    <ligand>
        <name>a divalent metal cation</name>
        <dbReference type="ChEBI" id="CHEBI:60240"/>
    </ligand>
</feature>
<accession>A0A9D9J2C7</accession>
<comment type="cofactor">
    <cofactor evidence="5">
        <name>a divalent metal cation</name>
        <dbReference type="ChEBI" id="CHEBI:60240"/>
    </cofactor>
    <text evidence="5">Binds 1 divalent metal cation per subunit.</text>
</comment>
<feature type="binding site" evidence="5">
    <location>
        <position position="39"/>
    </location>
    <ligand>
        <name>a divalent metal cation</name>
        <dbReference type="ChEBI" id="CHEBI:60240"/>
    </ligand>
</feature>
<dbReference type="EMBL" id="JADILX010000040">
    <property type="protein sequence ID" value="MBO8485229.1"/>
    <property type="molecule type" value="Genomic_DNA"/>
</dbReference>
<gene>
    <name evidence="5 7" type="primary">surE</name>
    <name evidence="7" type="ORF">IAB78_02250</name>
</gene>
<proteinExistence type="inferred from homology"/>
<dbReference type="InterPro" id="IPR002828">
    <property type="entry name" value="SurE-like_Pase/nucleotidase"/>
</dbReference>
<evidence type="ECO:0000313" key="8">
    <source>
        <dbReference type="Proteomes" id="UP000823750"/>
    </source>
</evidence>